<dbReference type="GO" id="GO:0005634">
    <property type="term" value="C:nucleus"/>
    <property type="evidence" value="ECO:0007669"/>
    <property type="project" value="UniProtKB-SubCell"/>
</dbReference>
<keyword evidence="5" id="KW-0539">Nucleus</keyword>
<keyword evidence="9" id="KW-1185">Reference proteome</keyword>
<protein>
    <recommendedName>
        <fullName evidence="7">HAT C-terminal dimerisation domain-containing protein</fullName>
    </recommendedName>
</protein>
<gene>
    <name evidence="8" type="ORF">FPOA_12066</name>
</gene>
<accession>A0A1B8AAB4</accession>
<feature type="transmembrane region" description="Helical" evidence="6">
    <location>
        <begin position="1230"/>
        <end position="1249"/>
    </location>
</feature>
<comment type="subcellular location">
    <subcellularLocation>
        <location evidence="1">Nucleus</location>
    </subcellularLocation>
</comment>
<evidence type="ECO:0000256" key="2">
    <source>
        <dbReference type="ARBA" id="ARBA00022723"/>
    </source>
</evidence>
<evidence type="ECO:0000256" key="6">
    <source>
        <dbReference type="SAM" id="Phobius"/>
    </source>
</evidence>
<evidence type="ECO:0000256" key="3">
    <source>
        <dbReference type="ARBA" id="ARBA00022771"/>
    </source>
</evidence>
<comment type="caution">
    <text evidence="8">The sequence shown here is derived from an EMBL/GenBank/DDBJ whole genome shotgun (WGS) entry which is preliminary data.</text>
</comment>
<dbReference type="GO" id="GO:0046983">
    <property type="term" value="F:protein dimerization activity"/>
    <property type="evidence" value="ECO:0007669"/>
    <property type="project" value="InterPro"/>
</dbReference>
<keyword evidence="3" id="KW-0863">Zinc-finger</keyword>
<dbReference type="GO" id="GO:0016020">
    <property type="term" value="C:membrane"/>
    <property type="evidence" value="ECO:0007669"/>
    <property type="project" value="InterPro"/>
</dbReference>
<reference evidence="8 9" key="1">
    <citation type="submission" date="2016-06" db="EMBL/GenBank/DDBJ databases">
        <title>Living apart together: crosstalk between the core and supernumerary genomes in a fungal plant pathogen.</title>
        <authorList>
            <person name="Vanheule A."/>
            <person name="Audenaert K."/>
            <person name="Warris S."/>
            <person name="Van De Geest H."/>
            <person name="Schijlen E."/>
            <person name="Hofte M."/>
            <person name="De Saeger S."/>
            <person name="Haesaert G."/>
            <person name="Waalwijk C."/>
            <person name="Van Der Lee T."/>
        </authorList>
    </citation>
    <scope>NUCLEOTIDE SEQUENCE [LARGE SCALE GENOMIC DNA]</scope>
    <source>
        <strain evidence="8 9">2516</strain>
    </source>
</reference>
<keyword evidence="4" id="KW-0862">Zinc</keyword>
<dbReference type="PANTHER" id="PTHR46481">
    <property type="entry name" value="ZINC FINGER BED DOMAIN-CONTAINING PROTEIN 4"/>
    <property type="match status" value="1"/>
</dbReference>
<organism evidence="8 9">
    <name type="scientific">Fusarium poae</name>
    <dbReference type="NCBI Taxonomy" id="36050"/>
    <lineage>
        <taxon>Eukaryota</taxon>
        <taxon>Fungi</taxon>
        <taxon>Dikarya</taxon>
        <taxon>Ascomycota</taxon>
        <taxon>Pezizomycotina</taxon>
        <taxon>Sordariomycetes</taxon>
        <taxon>Hypocreomycetidae</taxon>
        <taxon>Hypocreales</taxon>
        <taxon>Nectriaceae</taxon>
        <taxon>Fusarium</taxon>
    </lineage>
</organism>
<name>A0A1B8AAB4_FUSPO</name>
<proteinExistence type="predicted"/>
<dbReference type="Pfam" id="PF05699">
    <property type="entry name" value="Dimer_Tnp_hAT"/>
    <property type="match status" value="1"/>
</dbReference>
<dbReference type="EMBL" id="LYXU01000018">
    <property type="protein sequence ID" value="OBS17417.1"/>
    <property type="molecule type" value="Genomic_DNA"/>
</dbReference>
<dbReference type="InterPro" id="IPR002523">
    <property type="entry name" value="MgTranspt_CorA/ZnTranspt_ZntB"/>
</dbReference>
<dbReference type="GO" id="GO:0046873">
    <property type="term" value="F:metal ion transmembrane transporter activity"/>
    <property type="evidence" value="ECO:0007669"/>
    <property type="project" value="InterPro"/>
</dbReference>
<feature type="domain" description="HAT C-terminal dimerisation" evidence="7">
    <location>
        <begin position="534"/>
        <end position="617"/>
    </location>
</feature>
<dbReference type="PANTHER" id="PTHR46481:SF10">
    <property type="entry name" value="ZINC FINGER BED DOMAIN-CONTAINING PROTEIN 39"/>
    <property type="match status" value="1"/>
</dbReference>
<keyword evidence="2" id="KW-0479">Metal-binding</keyword>
<keyword evidence="6" id="KW-0472">Membrane</keyword>
<evidence type="ECO:0000313" key="8">
    <source>
        <dbReference type="EMBL" id="OBS17417.1"/>
    </source>
</evidence>
<dbReference type="InterPro" id="IPR012337">
    <property type="entry name" value="RNaseH-like_sf"/>
</dbReference>
<keyword evidence="6" id="KW-1133">Transmembrane helix</keyword>
<keyword evidence="6" id="KW-0812">Transmembrane</keyword>
<dbReference type="InterPro" id="IPR052035">
    <property type="entry name" value="ZnF_BED_domain_contain"/>
</dbReference>
<dbReference type="Gene3D" id="1.20.58.340">
    <property type="entry name" value="Magnesium transport protein CorA, transmembrane region"/>
    <property type="match status" value="1"/>
</dbReference>
<dbReference type="Proteomes" id="UP000091967">
    <property type="component" value="Unassembled WGS sequence"/>
</dbReference>
<evidence type="ECO:0000313" key="9">
    <source>
        <dbReference type="Proteomes" id="UP000091967"/>
    </source>
</evidence>
<evidence type="ECO:0000256" key="5">
    <source>
        <dbReference type="ARBA" id="ARBA00023242"/>
    </source>
</evidence>
<dbReference type="InterPro" id="IPR008906">
    <property type="entry name" value="HATC_C_dom"/>
</dbReference>
<evidence type="ECO:0000256" key="1">
    <source>
        <dbReference type="ARBA" id="ARBA00004123"/>
    </source>
</evidence>
<sequence>MQREELDNVVLAPESINNTGSRDPDALIQPDEFKLQGEQYTRCSVIARGPRSTKKRTSVIWLYGEDLQSKRDRKRVWYCYLCEKQRRQQELPAVSNGNSTALDHLHLKHHIDKTTGELKSFRGDSVDSSQPSISDYQDMKSIVFSRRLDRFKELLVRWLVCCHIAFFQIENDYFRDLLFYLFPPLADLLPKAASTIRQWVMNMFEVRKERLRQDMLDSRSSISLSFDLWTSPNYLAVLGVAAHFIDKSGLRRTAVLALREVEGEHSGENIADVLLQVIKDYKITDRVGYFMSDNASANDVCVDFVLRAVYPRMSDKQRKRRRLRCFGHIVNLCAQAFLIGKDAEKVCQDLDAAAAPSEGRLSTLADHFQTLDWLLNEIQQAKIKFEELHKEAVRRNTNRVTVDAEADDFAFLAASAEASWRKAEEYFKKADETPAYYAAIALNPTLKNQWYIETWTDEEKKSWIPSVTKLVRGLWLEEYRGRHSTKHTSVSASFCPTLPAPVRKEKAFVAVKSHKRLKLRHEALATDPPAVDLLDQFLETDVIRLGEDETFDPIRYWNDRYYTQPDLARMALDVLAVPSMSDECERLFSSAKILLSDRRSRLKIDIIEASECLRSWFGPPAQNTFEYINIGRLEGESDLQGTRHGGEGSEIRMGNEDLQTVEQEGFLDEDNTTQDGLRIGFALALLEPPALCIGLDWIRPQNPVQSNPTRSLDAYQDEKREEARKALQQDYWQCELKNYLSYVKSLVPRWPQLELLDDFMEVGTIPTRWCIFPGERQENQQRYTYPVDIDARRAEQSRRASRVNVALLLYKEKKTPTVKLFNSQDKNNDSTASLELKQAANDIKKAASRGEFNLFVVEDLSRDVIEVLGDAFGIDPRFFRAHITDYVWNNIRDRWREPSVLEVDAKRRDWFQMRLVRSRYFSTQQALREAHKEIDDFNIMRRVTADNNDIFWDKDSGTTRSWWHKSDRQNDSELVDAKIGHIRSRATFWFSQEFSVGVLLLEPTPRTGFPLWRGYGNWDDIPRFESPLYDHEQNQSAKSWFEEYLYWAQQQIDPVNLPHTLSCTLRDRPIQSLLHMVCGEWLVFADYLNTRLNQIDWGIASPSFFPDTKTDSRKQSLDKLHFWRRWIPQARDMLQSCIRETSQFTRSPEMHQIWEPYEPDYKAIRDRLDEYERRIDCLSSAVNSAISLDDAKSTSHLTILASIFIPPSLVAALLSMATDPLGDLLPALKWWAIASTAVVAIISGVLLALNSGDKWFKKVKLFIPTRASYSAGENENGKWKKNGIVNFNLIAWVRSQYYGKERPHGSKPDSDVEMSMLK</sequence>
<dbReference type="Pfam" id="PF01544">
    <property type="entry name" value="CorA"/>
    <property type="match status" value="1"/>
</dbReference>
<evidence type="ECO:0000256" key="4">
    <source>
        <dbReference type="ARBA" id="ARBA00022833"/>
    </source>
</evidence>
<evidence type="ECO:0000259" key="7">
    <source>
        <dbReference type="Pfam" id="PF05699"/>
    </source>
</evidence>
<dbReference type="GO" id="GO:0008270">
    <property type="term" value="F:zinc ion binding"/>
    <property type="evidence" value="ECO:0007669"/>
    <property type="project" value="UniProtKB-KW"/>
</dbReference>
<dbReference type="SUPFAM" id="SSF53098">
    <property type="entry name" value="Ribonuclease H-like"/>
    <property type="match status" value="1"/>
</dbReference>